<evidence type="ECO:0000256" key="1">
    <source>
        <dbReference type="ARBA" id="ARBA00012513"/>
    </source>
</evidence>
<dbReference type="GO" id="GO:0090266">
    <property type="term" value="P:regulation of mitotic cell cycle spindle assembly checkpoint"/>
    <property type="evidence" value="ECO:0007669"/>
    <property type="project" value="UniProtKB-ARBA"/>
</dbReference>
<evidence type="ECO:0000256" key="2">
    <source>
        <dbReference type="ARBA" id="ARBA00021157"/>
    </source>
</evidence>
<feature type="binding site" evidence="11 13">
    <location>
        <position position="37"/>
    </location>
    <ligand>
        <name>ATP</name>
        <dbReference type="ChEBI" id="CHEBI:30616"/>
    </ligand>
</feature>
<dbReference type="InterPro" id="IPR017441">
    <property type="entry name" value="Protein_kinase_ATP_BS"/>
</dbReference>
<dbReference type="PROSITE" id="PS50011">
    <property type="entry name" value="PROTEIN_KINASE_DOM"/>
    <property type="match status" value="1"/>
</dbReference>
<dbReference type="Gene3D" id="1.10.510.10">
    <property type="entry name" value="Transferase(Phosphotransferase) domain 1"/>
    <property type="match status" value="1"/>
</dbReference>
<keyword evidence="6 15" id="KW-0418">Kinase</keyword>
<evidence type="ECO:0000256" key="11">
    <source>
        <dbReference type="PIRSR" id="PIRSR630616-2"/>
    </source>
</evidence>
<dbReference type="InterPro" id="IPR008271">
    <property type="entry name" value="Ser/Thr_kinase_AS"/>
</dbReference>
<dbReference type="GO" id="GO:0044779">
    <property type="term" value="P:meiotic spindle checkpoint signaling"/>
    <property type="evidence" value="ECO:0007669"/>
    <property type="project" value="UniProtKB-ARBA"/>
</dbReference>
<dbReference type="GO" id="GO:0045143">
    <property type="term" value="P:homologous chromosome segregation"/>
    <property type="evidence" value="ECO:0007669"/>
    <property type="project" value="UniProtKB-ARBA"/>
</dbReference>
<dbReference type="InterPro" id="IPR030616">
    <property type="entry name" value="Aur-like"/>
</dbReference>
<keyword evidence="18" id="KW-1185">Reference proteome</keyword>
<dbReference type="InterPro" id="IPR011009">
    <property type="entry name" value="Kinase-like_dom_sf"/>
</dbReference>
<feature type="cross-link" description="Glycyl lysine isopeptide (Lys-Gly) (interchain with G-Cter in SUMO2)" evidence="12">
    <location>
        <position position="136"/>
    </location>
</feature>
<feature type="binding site" evidence="11">
    <location>
        <begin position="138"/>
        <end position="139"/>
    </location>
    <ligand>
        <name>ATP</name>
        <dbReference type="ChEBI" id="CHEBI:30616"/>
    </ligand>
</feature>
<sequence>MFNKIDDFELGKAIGVGQFGQVWLARHREEGFVCAIKIFDLSKIQDEAQVRNIRREIEIHLNMEHKNIIGMYGYFYDRNNLYCVLEYAGNGDLYGFINNETGNKDRSEKTVRKYVRDVAEALEYLHDQNIIHRDIKPENILIGCDGRAKLADFGWSVCDQEHRRATFCGTPDYLSPEICQKKSYSMAVDIWCLGILTYEMLAGAIPFKAEDKSIRSTKKAILEGEVSYPASFSTLVREFIAGCTEKDPAKRMTVKETLAHRWLSQ</sequence>
<dbReference type="GO" id="GO:0004674">
    <property type="term" value="F:protein serine/threonine kinase activity"/>
    <property type="evidence" value="ECO:0007669"/>
    <property type="project" value="UniProtKB-KW"/>
</dbReference>
<evidence type="ECO:0000256" key="5">
    <source>
        <dbReference type="ARBA" id="ARBA00022741"/>
    </source>
</evidence>
<reference evidence="17 18" key="1">
    <citation type="journal article" date="2017" name="Environ. Microbiol.">
        <title>Decay of the glycolytic pathway and adaptation to intranuclear parasitism within Enterocytozoonidae microsporidia.</title>
        <authorList>
            <person name="Wiredu Boakye D."/>
            <person name="Jaroenlak P."/>
            <person name="Prachumwat A."/>
            <person name="Williams T.A."/>
            <person name="Bateman K.S."/>
            <person name="Itsathitphaisarn O."/>
            <person name="Sritunyalucksana K."/>
            <person name="Paszkiewicz K.H."/>
            <person name="Moore K.A."/>
            <person name="Stentiford G.D."/>
            <person name="Williams B.A."/>
        </authorList>
    </citation>
    <scope>NUCLEOTIDE SEQUENCE [LARGE SCALE GENOMIC DNA]</scope>
    <source>
        <strain evidence="17 18">GB1</strain>
    </source>
</reference>
<dbReference type="GO" id="GO:1902115">
    <property type="term" value="P:regulation of organelle assembly"/>
    <property type="evidence" value="ECO:0007669"/>
    <property type="project" value="UniProtKB-ARBA"/>
</dbReference>
<comment type="catalytic activity">
    <reaction evidence="8 15">
        <text>L-threonyl-[protein] + ATP = O-phospho-L-threonyl-[protein] + ADP + H(+)</text>
        <dbReference type="Rhea" id="RHEA:46608"/>
        <dbReference type="Rhea" id="RHEA-COMP:11060"/>
        <dbReference type="Rhea" id="RHEA-COMP:11605"/>
        <dbReference type="ChEBI" id="CHEBI:15378"/>
        <dbReference type="ChEBI" id="CHEBI:30013"/>
        <dbReference type="ChEBI" id="CHEBI:30616"/>
        <dbReference type="ChEBI" id="CHEBI:61977"/>
        <dbReference type="ChEBI" id="CHEBI:456216"/>
        <dbReference type="EC" id="2.7.11.1"/>
    </reaction>
</comment>
<evidence type="ECO:0000256" key="13">
    <source>
        <dbReference type="PROSITE-ProRule" id="PRU10141"/>
    </source>
</evidence>
<dbReference type="VEuPathDB" id="MicrosporidiaDB:ECANGB1_141"/>
<dbReference type="GO" id="GO:0072479">
    <property type="term" value="P:response to mitotic cell cycle spindle assembly checkpoint signaling"/>
    <property type="evidence" value="ECO:0007669"/>
    <property type="project" value="UniProtKB-ARBA"/>
</dbReference>
<dbReference type="EC" id="2.7.11.1" evidence="1 15"/>
<feature type="binding site" evidence="11">
    <location>
        <position position="152"/>
    </location>
    <ligand>
        <name>ATP</name>
        <dbReference type="ChEBI" id="CHEBI:30616"/>
    </ligand>
</feature>
<evidence type="ECO:0000313" key="17">
    <source>
        <dbReference type="EMBL" id="ORD94710.1"/>
    </source>
</evidence>
<evidence type="ECO:0000256" key="12">
    <source>
        <dbReference type="PIRSR" id="PIRSR630616-3"/>
    </source>
</evidence>
<evidence type="ECO:0000259" key="16">
    <source>
        <dbReference type="PROSITE" id="PS50011"/>
    </source>
</evidence>
<dbReference type="GO" id="GO:0051233">
    <property type="term" value="C:spindle midzone"/>
    <property type="evidence" value="ECO:0007669"/>
    <property type="project" value="UniProtKB-ARBA"/>
</dbReference>
<evidence type="ECO:0000256" key="7">
    <source>
        <dbReference type="ARBA" id="ARBA00022840"/>
    </source>
</evidence>
<dbReference type="FunFam" id="3.30.200.20:FF:000042">
    <property type="entry name" value="Aurora kinase A"/>
    <property type="match status" value="1"/>
</dbReference>
<comment type="catalytic activity">
    <reaction evidence="9 15">
        <text>L-seryl-[protein] + ATP = O-phospho-L-seryl-[protein] + ADP + H(+)</text>
        <dbReference type="Rhea" id="RHEA:17989"/>
        <dbReference type="Rhea" id="RHEA-COMP:9863"/>
        <dbReference type="Rhea" id="RHEA-COMP:11604"/>
        <dbReference type="ChEBI" id="CHEBI:15378"/>
        <dbReference type="ChEBI" id="CHEBI:29999"/>
        <dbReference type="ChEBI" id="CHEBI:30616"/>
        <dbReference type="ChEBI" id="CHEBI:83421"/>
        <dbReference type="ChEBI" id="CHEBI:456216"/>
        <dbReference type="EC" id="2.7.11.1"/>
    </reaction>
</comment>
<evidence type="ECO:0000256" key="10">
    <source>
        <dbReference type="PIRSR" id="PIRSR630616-1"/>
    </source>
</evidence>
<dbReference type="GO" id="GO:0005524">
    <property type="term" value="F:ATP binding"/>
    <property type="evidence" value="ECO:0007669"/>
    <property type="project" value="UniProtKB-UniRule"/>
</dbReference>
<dbReference type="GO" id="GO:0008608">
    <property type="term" value="P:attachment of spindle microtubules to kinetochore"/>
    <property type="evidence" value="ECO:0007669"/>
    <property type="project" value="UniProtKB-ARBA"/>
</dbReference>
<dbReference type="FunFam" id="1.10.510.10:FF:000235">
    <property type="entry name" value="Serine/threonine-protein kinase ark1"/>
    <property type="match status" value="1"/>
</dbReference>
<dbReference type="InterPro" id="IPR000719">
    <property type="entry name" value="Prot_kinase_dom"/>
</dbReference>
<evidence type="ECO:0000256" key="4">
    <source>
        <dbReference type="ARBA" id="ARBA00022679"/>
    </source>
</evidence>
<name>A0A1Y1S8B6_9MICR</name>
<dbReference type="PIRSF" id="PIRSF000654">
    <property type="entry name" value="Integrin-linked_kinase"/>
    <property type="match status" value="1"/>
</dbReference>
<keyword evidence="4 15" id="KW-0808">Transferase</keyword>
<dbReference type="PROSITE" id="PS00108">
    <property type="entry name" value="PROTEIN_KINASE_ST"/>
    <property type="match status" value="1"/>
</dbReference>
<evidence type="ECO:0000256" key="6">
    <source>
        <dbReference type="ARBA" id="ARBA00022777"/>
    </source>
</evidence>
<dbReference type="CDD" id="cd14007">
    <property type="entry name" value="STKc_Aurora"/>
    <property type="match status" value="1"/>
</dbReference>
<keyword evidence="3 14" id="KW-0723">Serine/threonine-protein kinase</keyword>
<keyword evidence="5 11" id="KW-0547">Nucleotide-binding</keyword>
<dbReference type="OrthoDB" id="377346at2759"/>
<comment type="caution">
    <text evidence="17">The sequence shown here is derived from an EMBL/GenBank/DDBJ whole genome shotgun (WGS) entry which is preliminary data.</text>
</comment>
<dbReference type="EMBL" id="LWDP01000011">
    <property type="protein sequence ID" value="ORD94710.1"/>
    <property type="molecule type" value="Genomic_DNA"/>
</dbReference>
<evidence type="ECO:0000256" key="3">
    <source>
        <dbReference type="ARBA" id="ARBA00022527"/>
    </source>
</evidence>
<evidence type="ECO:0000256" key="15">
    <source>
        <dbReference type="RuleBase" id="RU367134"/>
    </source>
</evidence>
<evidence type="ECO:0000313" key="18">
    <source>
        <dbReference type="Proteomes" id="UP000192639"/>
    </source>
</evidence>
<comment type="similarity">
    <text evidence="15">Belongs to the protein kinase superfamily. Ser/Thr protein kinase family. Aurora subfamily.</text>
</comment>
<proteinExistence type="inferred from homology"/>
<organism evidence="17 18">
    <name type="scientific">Enterospora canceri</name>
    <dbReference type="NCBI Taxonomy" id="1081671"/>
    <lineage>
        <taxon>Eukaryota</taxon>
        <taxon>Fungi</taxon>
        <taxon>Fungi incertae sedis</taxon>
        <taxon>Microsporidia</taxon>
        <taxon>Enterocytozoonidae</taxon>
        <taxon>Enterospora</taxon>
    </lineage>
</organism>
<evidence type="ECO:0000256" key="14">
    <source>
        <dbReference type="RuleBase" id="RU000304"/>
    </source>
</evidence>
<protein>
    <recommendedName>
        <fullName evidence="2 15">Aurora kinase</fullName>
        <ecNumber evidence="1 15">2.7.11.1</ecNumber>
    </recommendedName>
</protein>
<dbReference type="SMART" id="SM00220">
    <property type="entry name" value="S_TKc"/>
    <property type="match status" value="1"/>
</dbReference>
<dbReference type="PROSITE" id="PS00107">
    <property type="entry name" value="PROTEIN_KINASE_ATP"/>
    <property type="match status" value="1"/>
</dbReference>
<dbReference type="Proteomes" id="UP000192639">
    <property type="component" value="Unassembled WGS sequence"/>
</dbReference>
<dbReference type="GO" id="GO:0032133">
    <property type="term" value="C:chromosome passenger complex"/>
    <property type="evidence" value="ECO:0007669"/>
    <property type="project" value="UniProtKB-ARBA"/>
</dbReference>
<accession>A0A1Y1S8B6</accession>
<dbReference type="GO" id="GO:0000776">
    <property type="term" value="C:kinetochore"/>
    <property type="evidence" value="ECO:0007669"/>
    <property type="project" value="UniProtKB-ARBA"/>
</dbReference>
<keyword evidence="7 11" id="KW-0067">ATP-binding</keyword>
<dbReference type="PANTHER" id="PTHR24350">
    <property type="entry name" value="SERINE/THREONINE-PROTEIN KINASE IAL-RELATED"/>
    <property type="match status" value="1"/>
</dbReference>
<dbReference type="AlphaFoldDB" id="A0A1Y1S8B6"/>
<dbReference type="Pfam" id="PF00069">
    <property type="entry name" value="Pkinase"/>
    <property type="match status" value="1"/>
</dbReference>
<feature type="active site" description="Proton acceptor" evidence="10">
    <location>
        <position position="134"/>
    </location>
</feature>
<evidence type="ECO:0000256" key="8">
    <source>
        <dbReference type="ARBA" id="ARBA00047899"/>
    </source>
</evidence>
<dbReference type="SUPFAM" id="SSF56112">
    <property type="entry name" value="Protein kinase-like (PK-like)"/>
    <property type="match status" value="1"/>
</dbReference>
<evidence type="ECO:0000256" key="9">
    <source>
        <dbReference type="ARBA" id="ARBA00048679"/>
    </source>
</evidence>
<gene>
    <name evidence="17" type="primary">IPL1</name>
    <name evidence="17" type="ORF">ECANGB1_141</name>
</gene>
<feature type="domain" description="Protein kinase" evidence="16">
    <location>
        <begin position="8"/>
        <end position="263"/>
    </location>
</feature>
<feature type="binding site" evidence="11">
    <location>
        <begin position="86"/>
        <end position="88"/>
    </location>
    <ligand>
        <name>ATP</name>
        <dbReference type="ChEBI" id="CHEBI:30616"/>
    </ligand>
</feature>
<dbReference type="GO" id="GO:0032465">
    <property type="term" value="P:regulation of cytokinesis"/>
    <property type="evidence" value="ECO:0007669"/>
    <property type="project" value="UniProtKB-ARBA"/>
</dbReference>